<organism evidence="1">
    <name type="scientific">Arundo donax</name>
    <name type="common">Giant reed</name>
    <name type="synonym">Donax arundinaceus</name>
    <dbReference type="NCBI Taxonomy" id="35708"/>
    <lineage>
        <taxon>Eukaryota</taxon>
        <taxon>Viridiplantae</taxon>
        <taxon>Streptophyta</taxon>
        <taxon>Embryophyta</taxon>
        <taxon>Tracheophyta</taxon>
        <taxon>Spermatophyta</taxon>
        <taxon>Magnoliopsida</taxon>
        <taxon>Liliopsida</taxon>
        <taxon>Poales</taxon>
        <taxon>Poaceae</taxon>
        <taxon>PACMAD clade</taxon>
        <taxon>Arundinoideae</taxon>
        <taxon>Arundineae</taxon>
        <taxon>Arundo</taxon>
    </lineage>
</organism>
<evidence type="ECO:0000313" key="1">
    <source>
        <dbReference type="EMBL" id="JAD86548.1"/>
    </source>
</evidence>
<accession>A0A0A9DIQ5</accession>
<name>A0A0A9DIQ5_ARUDO</name>
<proteinExistence type="predicted"/>
<sequence length="90" mass="10524">MVPPWIKNCTEPPRPYRKIRCESRILTDNRSRMETFQAPGPILGIFPGNRYDWTKQLKRLDLGAAGSRLWGFLGEWWTNWGRQRSFSGGL</sequence>
<protein>
    <submittedName>
        <fullName evidence="1">CDPK</fullName>
    </submittedName>
</protein>
<dbReference type="EMBL" id="GBRH01211347">
    <property type="protein sequence ID" value="JAD86548.1"/>
    <property type="molecule type" value="Transcribed_RNA"/>
</dbReference>
<dbReference type="AlphaFoldDB" id="A0A0A9DIQ5"/>
<reference evidence="1" key="1">
    <citation type="submission" date="2014-09" db="EMBL/GenBank/DDBJ databases">
        <authorList>
            <person name="Magalhaes I.L.F."/>
            <person name="Oliveira U."/>
            <person name="Santos F.R."/>
            <person name="Vidigal T.H.D.A."/>
            <person name="Brescovit A.D."/>
            <person name="Santos A.J."/>
        </authorList>
    </citation>
    <scope>NUCLEOTIDE SEQUENCE</scope>
    <source>
        <tissue evidence="1">Shoot tissue taken approximately 20 cm above the soil surface</tissue>
    </source>
</reference>
<reference evidence="1" key="2">
    <citation type="journal article" date="2015" name="Data Brief">
        <title>Shoot transcriptome of the giant reed, Arundo donax.</title>
        <authorList>
            <person name="Barrero R.A."/>
            <person name="Guerrero F.D."/>
            <person name="Moolhuijzen P."/>
            <person name="Goolsby J.A."/>
            <person name="Tidwell J."/>
            <person name="Bellgard S.E."/>
            <person name="Bellgard M.I."/>
        </authorList>
    </citation>
    <scope>NUCLEOTIDE SEQUENCE</scope>
    <source>
        <tissue evidence="1">Shoot tissue taken approximately 20 cm above the soil surface</tissue>
    </source>
</reference>